<keyword evidence="1" id="KW-0413">Isomerase</keyword>
<sequence>MKLGTTSWLFPGTYLENVKVIADKVDFVEFLVFSWDTNTKNIFLNEIEDLKEIAEEFNLEYNVHLPTDCIFNVEKAFCFFENSRLEISNYIVHPLDGIEVFLKKSEKILVENLKEDIFLHDRTVFDIGHHLLGTKVTENFLKNSIEYHVMGVSNGKDHLKLDKDTLEVVKKKLKYSPNLEYVCFEVFDLRDFLHSLTLWRDSFDL</sequence>
<evidence type="ECO:0000313" key="2">
    <source>
        <dbReference type="Proteomes" id="UP000242616"/>
    </source>
</evidence>
<comment type="caution">
    <text evidence="1">The sequence shown here is derived from an EMBL/GenBank/DDBJ whole genome shotgun (WGS) entry which is preliminary data.</text>
</comment>
<proteinExistence type="predicted"/>
<evidence type="ECO:0000313" key="1">
    <source>
        <dbReference type="EMBL" id="ONN27152.1"/>
    </source>
</evidence>
<protein>
    <submittedName>
        <fullName evidence="1">Xylose isomerase</fullName>
    </submittedName>
</protein>
<gene>
    <name evidence="1" type="ORF">XJ44_05040</name>
</gene>
<name>A0ABX3IH41_9BACT</name>
<accession>A0ABX3IH41</accession>
<dbReference type="Proteomes" id="UP000242616">
    <property type="component" value="Unassembled WGS sequence"/>
</dbReference>
<dbReference type="RefSeq" id="WP_077198285.1">
    <property type="nucleotide sequence ID" value="NZ_LBFC01000018.1"/>
</dbReference>
<keyword evidence="2" id="KW-1185">Reference proteome</keyword>
<reference evidence="1 2" key="1">
    <citation type="submission" date="2015-06" db="EMBL/GenBank/DDBJ databases">
        <title>Genome sequencing of Thermotogales isolates from hydrothermal vents.</title>
        <authorList>
            <person name="Haverkamp T.H."/>
            <person name="Kublanov I.V."/>
            <person name="Nesbo C.L."/>
        </authorList>
    </citation>
    <scope>NUCLEOTIDE SEQUENCE [LARGE SCALE GENOMIC DNA]</scope>
    <source>
        <strain evidence="2">ik275mar</strain>
    </source>
</reference>
<dbReference type="GO" id="GO:0016853">
    <property type="term" value="F:isomerase activity"/>
    <property type="evidence" value="ECO:0007669"/>
    <property type="project" value="UniProtKB-KW"/>
</dbReference>
<organism evidence="1 2">
    <name type="scientific">Thermosipho affectus</name>
    <dbReference type="NCBI Taxonomy" id="660294"/>
    <lineage>
        <taxon>Bacteria</taxon>
        <taxon>Thermotogati</taxon>
        <taxon>Thermotogota</taxon>
        <taxon>Thermotogae</taxon>
        <taxon>Thermotogales</taxon>
        <taxon>Fervidobacteriaceae</taxon>
        <taxon>Thermosipho</taxon>
    </lineage>
</organism>
<dbReference type="EMBL" id="LBFC01000018">
    <property type="protein sequence ID" value="ONN27152.1"/>
    <property type="molecule type" value="Genomic_DNA"/>
</dbReference>
<dbReference type="NCBIfam" id="NF041277">
    <property type="entry name" value="coba_remo_CbiR"/>
    <property type="match status" value="1"/>
</dbReference>